<comment type="caution">
    <text evidence="19">The sequence shown here is derived from an EMBL/GenBank/DDBJ whole genome shotgun (WGS) entry which is preliminary data.</text>
</comment>
<dbReference type="CDD" id="cd04881">
    <property type="entry name" value="ACT_HSDH-Hom"/>
    <property type="match status" value="1"/>
</dbReference>
<dbReference type="InterPro" id="IPR016204">
    <property type="entry name" value="HDH"/>
</dbReference>
<feature type="active site" description="Proton donor" evidence="14">
    <location>
        <position position="202"/>
    </location>
</feature>
<evidence type="ECO:0000256" key="10">
    <source>
        <dbReference type="ARBA" id="ARBA00023002"/>
    </source>
</evidence>
<dbReference type="InterPro" id="IPR001342">
    <property type="entry name" value="HDH_cat"/>
</dbReference>
<comment type="catalytic activity">
    <reaction evidence="13">
        <text>L-homoserine + NADP(+) = L-aspartate 4-semialdehyde + NADPH + H(+)</text>
        <dbReference type="Rhea" id="RHEA:15761"/>
        <dbReference type="ChEBI" id="CHEBI:15378"/>
        <dbReference type="ChEBI" id="CHEBI:57476"/>
        <dbReference type="ChEBI" id="CHEBI:57783"/>
        <dbReference type="ChEBI" id="CHEBI:58349"/>
        <dbReference type="ChEBI" id="CHEBI:537519"/>
        <dbReference type="EC" id="1.1.1.3"/>
    </reaction>
    <physiologicalReaction direction="right-to-left" evidence="13">
        <dbReference type="Rhea" id="RHEA:15763"/>
    </physiologicalReaction>
</comment>
<dbReference type="UniPathway" id="UPA00051">
    <property type="reaction ID" value="UER00465"/>
</dbReference>
<dbReference type="UniPathway" id="UPA00050">
    <property type="reaction ID" value="UER00063"/>
</dbReference>
<keyword evidence="11" id="KW-0915">Sodium</keyword>
<dbReference type="GO" id="GO:0004412">
    <property type="term" value="F:homoserine dehydrogenase activity"/>
    <property type="evidence" value="ECO:0007669"/>
    <property type="project" value="UniProtKB-EC"/>
</dbReference>
<dbReference type="NCBIfam" id="NF004976">
    <property type="entry name" value="PRK06349.1"/>
    <property type="match status" value="1"/>
</dbReference>
<dbReference type="Pfam" id="PF03447">
    <property type="entry name" value="NAD_binding_3"/>
    <property type="match status" value="1"/>
</dbReference>
<evidence type="ECO:0000259" key="18">
    <source>
        <dbReference type="PROSITE" id="PS51671"/>
    </source>
</evidence>
<evidence type="ECO:0000256" key="6">
    <source>
        <dbReference type="ARBA" id="ARBA00013376"/>
    </source>
</evidence>
<dbReference type="EMBL" id="PXXO01000001">
    <property type="protein sequence ID" value="PSJ07287.1"/>
    <property type="molecule type" value="Genomic_DNA"/>
</dbReference>
<dbReference type="PANTHER" id="PTHR43331">
    <property type="entry name" value="HOMOSERINE DEHYDROGENASE"/>
    <property type="match status" value="1"/>
</dbReference>
<evidence type="ECO:0000256" key="1">
    <source>
        <dbReference type="ARBA" id="ARBA00001920"/>
    </source>
</evidence>
<keyword evidence="10 16" id="KW-0560">Oxidoreductase</keyword>
<name>A0A2P7N1D4_9CYAN</name>
<evidence type="ECO:0000256" key="2">
    <source>
        <dbReference type="ARBA" id="ARBA00005056"/>
    </source>
</evidence>
<keyword evidence="12 16" id="KW-0486">Methionine biosynthesis</keyword>
<dbReference type="OrthoDB" id="9808167at2"/>
<dbReference type="SUPFAM" id="SSF55021">
    <property type="entry name" value="ACT-like"/>
    <property type="match status" value="1"/>
</dbReference>
<dbReference type="Proteomes" id="UP000243002">
    <property type="component" value="Unassembled WGS sequence"/>
</dbReference>
<keyword evidence="8 16" id="KW-0791">Threonine biosynthesis</keyword>
<dbReference type="Gene3D" id="3.30.70.260">
    <property type="match status" value="1"/>
</dbReference>
<evidence type="ECO:0000256" key="5">
    <source>
        <dbReference type="ARBA" id="ARBA00013213"/>
    </source>
</evidence>
<evidence type="ECO:0000256" key="15">
    <source>
        <dbReference type="PIRSR" id="PIRSR000098-2"/>
    </source>
</evidence>
<dbReference type="Pfam" id="PF00742">
    <property type="entry name" value="Homoserine_dh"/>
    <property type="match status" value="1"/>
</dbReference>
<evidence type="ECO:0000256" key="16">
    <source>
        <dbReference type="RuleBase" id="RU000579"/>
    </source>
</evidence>
<dbReference type="PANTHER" id="PTHR43331:SF1">
    <property type="entry name" value="HOMOSERINE DEHYDROGENASE"/>
    <property type="match status" value="1"/>
</dbReference>
<dbReference type="Pfam" id="PF01842">
    <property type="entry name" value="ACT"/>
    <property type="match status" value="1"/>
</dbReference>
<evidence type="ECO:0000256" key="17">
    <source>
        <dbReference type="RuleBase" id="RU004171"/>
    </source>
</evidence>
<dbReference type="InterPro" id="IPR036291">
    <property type="entry name" value="NAD(P)-bd_dom_sf"/>
</dbReference>
<evidence type="ECO:0000313" key="20">
    <source>
        <dbReference type="Proteomes" id="UP000243002"/>
    </source>
</evidence>
<evidence type="ECO:0000256" key="8">
    <source>
        <dbReference type="ARBA" id="ARBA00022697"/>
    </source>
</evidence>
<dbReference type="EC" id="1.1.1.3" evidence="5 16"/>
<dbReference type="PROSITE" id="PS51671">
    <property type="entry name" value="ACT"/>
    <property type="match status" value="1"/>
</dbReference>
<feature type="binding site" evidence="15">
    <location>
        <position position="102"/>
    </location>
    <ligand>
        <name>NADPH</name>
        <dbReference type="ChEBI" id="CHEBI:57783"/>
    </ligand>
</feature>
<dbReference type="PIRSF" id="PIRSF000098">
    <property type="entry name" value="Homoser_dehydrog"/>
    <property type="match status" value="1"/>
</dbReference>
<comment type="pathway">
    <text evidence="3 16">Amino-acid biosynthesis; L-methionine biosynthesis via de novo pathway; L-homoserine from L-aspartate: step 3/3.</text>
</comment>
<sequence length="443" mass="45464">MTIGIGLLGLGTVGAGVAAILATPAGRHPLVGELELRRVAVRDLNRPRPVELAAELLSTDPEAVVDDLAVEIVVEVMGGLEPARSLILRAIAAGKPVVTANKAVIARYGEEIAAAAARSGVYVLIEAAVGGGIPIIEPLKQSLGANRIQRVSGIINGTTNYILSRMAAEGAAYPDVLADAQRLGYAEADPAADVQGGDAADKIAILAGLAYGGPVPREAIPTEGIDQLDARDIAYAEQLGYVVKLLAVAQAMPSEQAMPGEQAEQLLDVRVHPTLLPKAHPLAGVNGVNNAILVEGDPVGQVMFYGPGAGAGPTASAVVADILNIAGIRQATGGRGTQAPLDPLLAAGSWRDCQLVESAVTSHRNYLRLRTSDRAGVIGAIGTCFGEAGVSIQSIVQFETQSAGGAEIVVITHEVCEANFRQALAAIEALTDVQAVAACLRTL</sequence>
<keyword evidence="9 15" id="KW-0521">NADP</keyword>
<dbReference type="InterPro" id="IPR002912">
    <property type="entry name" value="ACT_dom"/>
</dbReference>
<dbReference type="Gene3D" id="3.40.50.720">
    <property type="entry name" value="NAD(P)-binding Rossmann-like Domain"/>
    <property type="match status" value="1"/>
</dbReference>
<dbReference type="GO" id="GO:0050661">
    <property type="term" value="F:NADP binding"/>
    <property type="evidence" value="ECO:0007669"/>
    <property type="project" value="InterPro"/>
</dbReference>
<dbReference type="PROSITE" id="PS01042">
    <property type="entry name" value="HOMOSER_DHGENASE"/>
    <property type="match status" value="1"/>
</dbReference>
<dbReference type="SUPFAM" id="SSF51735">
    <property type="entry name" value="NAD(P)-binding Rossmann-fold domains"/>
    <property type="match status" value="1"/>
</dbReference>
<evidence type="ECO:0000256" key="11">
    <source>
        <dbReference type="ARBA" id="ARBA00023053"/>
    </source>
</evidence>
<dbReference type="FunFam" id="3.30.360.10:FF:000005">
    <property type="entry name" value="Homoserine dehydrogenase"/>
    <property type="match status" value="1"/>
</dbReference>
<dbReference type="InterPro" id="IPR045865">
    <property type="entry name" value="ACT-like_dom_sf"/>
</dbReference>
<feature type="binding site" evidence="15">
    <location>
        <position position="187"/>
    </location>
    <ligand>
        <name>L-homoserine</name>
        <dbReference type="ChEBI" id="CHEBI:57476"/>
    </ligand>
</feature>
<gene>
    <name evidence="19" type="ORF">C7K55_00635</name>
</gene>
<evidence type="ECO:0000256" key="4">
    <source>
        <dbReference type="ARBA" id="ARBA00006753"/>
    </source>
</evidence>
<dbReference type="GO" id="GO:0009086">
    <property type="term" value="P:methionine biosynthetic process"/>
    <property type="evidence" value="ECO:0007669"/>
    <property type="project" value="UniProtKB-KW"/>
</dbReference>
<evidence type="ECO:0000256" key="7">
    <source>
        <dbReference type="ARBA" id="ARBA00022605"/>
    </source>
</evidence>
<reference evidence="19 20" key="1">
    <citation type="journal article" date="2018" name="Environ. Microbiol.">
        <title>Ecological and genomic features of two widespread freshwater picocyanobacteria.</title>
        <authorList>
            <person name="Cabello-Yeves P.J."/>
            <person name="Picazo A."/>
            <person name="Camacho A."/>
            <person name="Callieri C."/>
            <person name="Rosselli R."/>
            <person name="Roda-Garcia J.J."/>
            <person name="Coutinho F.H."/>
            <person name="Rodriguez-Valera F."/>
        </authorList>
    </citation>
    <scope>NUCLEOTIDE SEQUENCE [LARGE SCALE GENOMIC DNA]</scope>
    <source>
        <strain evidence="19 20">Tous</strain>
    </source>
</reference>
<dbReference type="RefSeq" id="WP_106501474.1">
    <property type="nucleotide sequence ID" value="NZ_PXXO01000001.1"/>
</dbReference>
<keyword evidence="20" id="KW-1185">Reference proteome</keyword>
<evidence type="ECO:0000256" key="12">
    <source>
        <dbReference type="ARBA" id="ARBA00023167"/>
    </source>
</evidence>
<feature type="domain" description="ACT" evidence="18">
    <location>
        <begin position="366"/>
        <end position="441"/>
    </location>
</feature>
<feature type="binding site" evidence="15">
    <location>
        <begin position="8"/>
        <end position="15"/>
    </location>
    <ligand>
        <name>NADP(+)</name>
        <dbReference type="ChEBI" id="CHEBI:58349"/>
    </ligand>
</feature>
<accession>A0A2P7N1D4</accession>
<dbReference type="Gene3D" id="3.30.360.10">
    <property type="entry name" value="Dihydrodipicolinate Reductase, domain 2"/>
    <property type="match status" value="1"/>
</dbReference>
<dbReference type="GO" id="GO:0009088">
    <property type="term" value="P:threonine biosynthetic process"/>
    <property type="evidence" value="ECO:0007669"/>
    <property type="project" value="UniProtKB-UniPathway"/>
</dbReference>
<evidence type="ECO:0000256" key="3">
    <source>
        <dbReference type="ARBA" id="ARBA00005062"/>
    </source>
</evidence>
<evidence type="ECO:0000256" key="14">
    <source>
        <dbReference type="PIRSR" id="PIRSR000098-1"/>
    </source>
</evidence>
<dbReference type="SUPFAM" id="SSF55347">
    <property type="entry name" value="Glyceraldehyde-3-phosphate dehydrogenase-like, C-terminal domain"/>
    <property type="match status" value="1"/>
</dbReference>
<comment type="similarity">
    <text evidence="4 17">Belongs to the homoserine dehydrogenase family.</text>
</comment>
<evidence type="ECO:0000313" key="19">
    <source>
        <dbReference type="EMBL" id="PSJ07287.1"/>
    </source>
</evidence>
<dbReference type="InterPro" id="IPR005106">
    <property type="entry name" value="Asp/hSer_DH_NAD-bd"/>
</dbReference>
<keyword evidence="7 16" id="KW-0028">Amino-acid biosynthesis</keyword>
<comment type="pathway">
    <text evidence="2 16">Amino-acid biosynthesis; L-threonine biosynthesis; L-threonine from L-aspartate: step 3/5.</text>
</comment>
<dbReference type="AlphaFoldDB" id="A0A2P7N1D4"/>
<comment type="cofactor">
    <cofactor evidence="1">
        <name>a metal cation</name>
        <dbReference type="ChEBI" id="CHEBI:25213"/>
    </cofactor>
</comment>
<evidence type="ECO:0000256" key="9">
    <source>
        <dbReference type="ARBA" id="ARBA00022857"/>
    </source>
</evidence>
<organism evidence="19 20">
    <name type="scientific">Cyanobium usitatum str. Tous</name>
    <dbReference type="NCBI Taxonomy" id="2116684"/>
    <lineage>
        <taxon>Bacteria</taxon>
        <taxon>Bacillati</taxon>
        <taxon>Cyanobacteriota</taxon>
        <taxon>Cyanophyceae</taxon>
        <taxon>Synechococcales</taxon>
        <taxon>Prochlorococcaceae</taxon>
        <taxon>Cyanobium</taxon>
    </lineage>
</organism>
<evidence type="ECO:0000256" key="13">
    <source>
        <dbReference type="ARBA" id="ARBA00048841"/>
    </source>
</evidence>
<protein>
    <recommendedName>
        <fullName evidence="6 16">Homoserine dehydrogenase</fullName>
        <ecNumber evidence="5 16">1.1.1.3</ecNumber>
    </recommendedName>
</protein>
<dbReference type="InterPro" id="IPR019811">
    <property type="entry name" value="HDH_CS"/>
</dbReference>
<proteinExistence type="inferred from homology"/>